<dbReference type="AlphaFoldDB" id="A0A7S4LBE5"/>
<keyword evidence="8" id="KW-0812">Transmembrane</keyword>
<dbReference type="GO" id="GO:0006235">
    <property type="term" value="P:dTTP biosynthetic process"/>
    <property type="evidence" value="ECO:0007669"/>
    <property type="project" value="TreeGrafter"/>
</dbReference>
<evidence type="ECO:0000256" key="6">
    <source>
        <dbReference type="ARBA" id="ARBA00022777"/>
    </source>
</evidence>
<dbReference type="PANTHER" id="PTHR10344">
    <property type="entry name" value="THYMIDYLATE KINASE"/>
    <property type="match status" value="1"/>
</dbReference>
<name>A0A7S4LBE5_9EUGL</name>
<dbReference type="GO" id="GO:0006233">
    <property type="term" value="P:dTDP biosynthetic process"/>
    <property type="evidence" value="ECO:0007669"/>
    <property type="project" value="InterPro"/>
</dbReference>
<sequence length="624" mass="70183">MGDVSQLVGSPQQSYLTSHGLTKKTMLEAHDATHGQLYTGSWRQFPFLSLAIGSLGLLFWCSISMGIANRDATLFVVQSTSATSVQARVPAFQQRSIQLKDTTSRFEPLQRSFRQSDPPRSSAHRLSNALPHNPLFARQTKTWAWVVVFGIACATTLAFLQRTLGAWRKPQEPKAHVAMMVMMGEPQVELGGDWMGRDWIWSQLTQKIESLVLDHRILLFMEGNPFVPAGGSSNTAIQVQDSLKLGPSTGDCFYGTGKLTLRHPQQLEAAVFVTYKAMRVYVWPPSSCLRGSLEQATTHDDLIAHWESVSDKATDDYEICILHAATASPTVGMILIYALYRKQIPVLVLGPAEALSSFQDLRHDLLTVTKCDDESKLQGICEEFLRFPETPGRIFTFEGGDGAGKQTQTRMLVERLSAEGYPVATLDFPHDHAMYGALIREILSGKFGKISEVNPLLFASIYAFNRLDTLPRLRYWVMRGKNVILDRYSSANWGHQASKYDSDDERLNIINTLRRFEHEWLGLPESFNVFYLDLPPDFALKAMQSDSTRAALDIHETAGLQYKNRVRDTFLWCCDRFPEWTAMPCTQSTTEGEARISRDDLHNTIYAQVQPRLVNNVNNNKTSA</sequence>
<keyword evidence="6" id="KW-0418">Kinase</keyword>
<dbReference type="Gene3D" id="3.40.50.300">
    <property type="entry name" value="P-loop containing nucleotide triphosphate hydrolases"/>
    <property type="match status" value="1"/>
</dbReference>
<dbReference type="Pfam" id="PF02223">
    <property type="entry name" value="Thymidylate_kin"/>
    <property type="match status" value="1"/>
</dbReference>
<dbReference type="GO" id="GO:0005739">
    <property type="term" value="C:mitochondrion"/>
    <property type="evidence" value="ECO:0007669"/>
    <property type="project" value="TreeGrafter"/>
</dbReference>
<dbReference type="EC" id="2.7.4.9" evidence="2"/>
<protein>
    <recommendedName>
        <fullName evidence="2">dTMP kinase</fullName>
        <ecNumber evidence="2">2.7.4.9</ecNumber>
    </recommendedName>
</protein>
<dbReference type="InterPro" id="IPR027417">
    <property type="entry name" value="P-loop_NTPase"/>
</dbReference>
<keyword evidence="8" id="KW-1133">Transmembrane helix</keyword>
<dbReference type="HAMAP" id="MF_00165">
    <property type="entry name" value="Thymidylate_kinase"/>
    <property type="match status" value="1"/>
</dbReference>
<feature type="transmembrane region" description="Helical" evidence="8">
    <location>
        <begin position="142"/>
        <end position="160"/>
    </location>
</feature>
<evidence type="ECO:0000256" key="3">
    <source>
        <dbReference type="ARBA" id="ARBA00022679"/>
    </source>
</evidence>
<dbReference type="SUPFAM" id="SSF52540">
    <property type="entry name" value="P-loop containing nucleoside triphosphate hydrolases"/>
    <property type="match status" value="1"/>
</dbReference>
<keyword evidence="5" id="KW-0547">Nucleotide-binding</keyword>
<dbReference type="GO" id="GO:0005634">
    <property type="term" value="C:nucleus"/>
    <property type="evidence" value="ECO:0007669"/>
    <property type="project" value="TreeGrafter"/>
</dbReference>
<evidence type="ECO:0000256" key="1">
    <source>
        <dbReference type="ARBA" id="ARBA00009776"/>
    </source>
</evidence>
<feature type="domain" description="Thymidylate kinase-like" evidence="9">
    <location>
        <begin position="397"/>
        <end position="582"/>
    </location>
</feature>
<keyword evidence="7" id="KW-0067">ATP-binding</keyword>
<dbReference type="GO" id="GO:0004550">
    <property type="term" value="F:nucleoside diphosphate kinase activity"/>
    <property type="evidence" value="ECO:0007669"/>
    <property type="project" value="TreeGrafter"/>
</dbReference>
<dbReference type="InterPro" id="IPR018094">
    <property type="entry name" value="Thymidylate_kinase"/>
</dbReference>
<evidence type="ECO:0000313" key="10">
    <source>
        <dbReference type="EMBL" id="CAE0818239.1"/>
    </source>
</evidence>
<gene>
    <name evidence="10" type="ORF">EGYM00163_LOCUS29407</name>
</gene>
<dbReference type="CDD" id="cd01672">
    <property type="entry name" value="TMPK"/>
    <property type="match status" value="1"/>
</dbReference>
<keyword evidence="4" id="KW-0545">Nucleotide biosynthesis</keyword>
<dbReference type="GO" id="GO:0005829">
    <property type="term" value="C:cytosol"/>
    <property type="evidence" value="ECO:0007669"/>
    <property type="project" value="TreeGrafter"/>
</dbReference>
<organism evidence="10">
    <name type="scientific">Eutreptiella gymnastica</name>
    <dbReference type="NCBI Taxonomy" id="73025"/>
    <lineage>
        <taxon>Eukaryota</taxon>
        <taxon>Discoba</taxon>
        <taxon>Euglenozoa</taxon>
        <taxon>Euglenida</taxon>
        <taxon>Spirocuta</taxon>
        <taxon>Euglenophyceae</taxon>
        <taxon>Eutreptiales</taxon>
        <taxon>Eutreptiaceae</taxon>
        <taxon>Eutreptiella</taxon>
    </lineage>
</organism>
<evidence type="ECO:0000256" key="2">
    <source>
        <dbReference type="ARBA" id="ARBA00012980"/>
    </source>
</evidence>
<reference evidence="10" key="1">
    <citation type="submission" date="2021-01" db="EMBL/GenBank/DDBJ databases">
        <authorList>
            <person name="Corre E."/>
            <person name="Pelletier E."/>
            <person name="Niang G."/>
            <person name="Scheremetjew M."/>
            <person name="Finn R."/>
            <person name="Kale V."/>
            <person name="Holt S."/>
            <person name="Cochrane G."/>
            <person name="Meng A."/>
            <person name="Brown T."/>
            <person name="Cohen L."/>
        </authorList>
    </citation>
    <scope>NUCLEOTIDE SEQUENCE</scope>
    <source>
        <strain evidence="10">CCMP1594</strain>
    </source>
</reference>
<dbReference type="GO" id="GO:0004798">
    <property type="term" value="F:dTMP kinase activity"/>
    <property type="evidence" value="ECO:0007669"/>
    <property type="project" value="UniProtKB-EC"/>
</dbReference>
<evidence type="ECO:0000256" key="5">
    <source>
        <dbReference type="ARBA" id="ARBA00022741"/>
    </source>
</evidence>
<dbReference type="GO" id="GO:0006227">
    <property type="term" value="P:dUDP biosynthetic process"/>
    <property type="evidence" value="ECO:0007669"/>
    <property type="project" value="TreeGrafter"/>
</dbReference>
<dbReference type="InterPro" id="IPR039430">
    <property type="entry name" value="Thymidylate_kin-like_dom"/>
</dbReference>
<comment type="similarity">
    <text evidence="1">Belongs to the thymidylate kinase family.</text>
</comment>
<accession>A0A7S4LBE5</accession>
<evidence type="ECO:0000259" key="9">
    <source>
        <dbReference type="Pfam" id="PF02223"/>
    </source>
</evidence>
<dbReference type="EMBL" id="HBJA01084386">
    <property type="protein sequence ID" value="CAE0818239.1"/>
    <property type="molecule type" value="Transcribed_RNA"/>
</dbReference>
<dbReference type="PANTHER" id="PTHR10344:SF1">
    <property type="entry name" value="THYMIDYLATE KINASE"/>
    <property type="match status" value="1"/>
</dbReference>
<keyword evidence="3" id="KW-0808">Transferase</keyword>
<proteinExistence type="inferred from homology"/>
<evidence type="ECO:0000256" key="4">
    <source>
        <dbReference type="ARBA" id="ARBA00022727"/>
    </source>
</evidence>
<dbReference type="GO" id="GO:0005524">
    <property type="term" value="F:ATP binding"/>
    <property type="evidence" value="ECO:0007669"/>
    <property type="project" value="UniProtKB-KW"/>
</dbReference>
<evidence type="ECO:0000256" key="7">
    <source>
        <dbReference type="ARBA" id="ARBA00022840"/>
    </source>
</evidence>
<evidence type="ECO:0000256" key="8">
    <source>
        <dbReference type="SAM" id="Phobius"/>
    </source>
</evidence>
<feature type="transmembrane region" description="Helical" evidence="8">
    <location>
        <begin position="47"/>
        <end position="68"/>
    </location>
</feature>
<keyword evidence="8" id="KW-0472">Membrane</keyword>